<dbReference type="InterPro" id="IPR008983">
    <property type="entry name" value="Tumour_necrosis_fac-like_dom"/>
</dbReference>
<evidence type="ECO:0000256" key="4">
    <source>
        <dbReference type="ARBA" id="ARBA00023180"/>
    </source>
</evidence>
<dbReference type="AlphaFoldDB" id="A0ABD0KVW9"/>
<dbReference type="Gene3D" id="2.60.120.40">
    <property type="match status" value="1"/>
</dbReference>
<dbReference type="InterPro" id="IPR013783">
    <property type="entry name" value="Ig-like_fold"/>
</dbReference>
<sequence>MNVLQFVTISGLVVIYSALQDNVEVVYVCEGDDLVLPWNVTLNPSEELVDMQWLYEGQSHELVAMFANEEFLPSAPYARRVQHVGAGLLMSHFSASDAGNYTLSVSAHDGSGFVRLRTTAHVQLAEPPATTEGVLRVTAQPEAVYDEKSGKWYLTLTCGQFTDRGQPPVDVVWTTPDGTTQKSSDYINGSFILRLQDPVVGGNFSCTIAPDATARSCLPKNSQLLGETLGFENRQAAENARLREELERLNSSCAGRTTHIGFYAVLDPASQRVSPGERLVPTHVIFNEGQGFDPATGIFTAPADGVYFFYGTAASENLVGSSTSLIGFDGASSRSYNKTYGSPVSGSSLKSSVLWDYKKMSAGEQKLGLRRCFDADSDGPEVVCCHSGSGQTEKEIIQYGHNVDVVYVCEGDDLDLPWNLTLTPSEELVDLQWLYQGGSQELIAMFANDEFLPSAPYAGRVQHVGAGLVMSHFSASDAGDYTLSVSAHDGSGFLRLQATAHVQLAEPPATVGGVLRVTEQPEAVYDEKSGQWYLTLTCGRFTDRGQPPVDVVWTTPDGTTQNSSDYIDGSFILRLPNPAPGGNFSCAIAPGAPATSCLPKNSQLLGETLGYENRQEAENAHLREESERLNGSCVGSAARVVFCTAVDPDSQRVSPGERLLPSYNKTYGSPVSGSSLKSSVVWDFKKMSAGEQIYVTSTGAGDLEPYSSFGGFLME</sequence>
<organism evidence="7 8">
    <name type="scientific">Batillaria attramentaria</name>
    <dbReference type="NCBI Taxonomy" id="370345"/>
    <lineage>
        <taxon>Eukaryota</taxon>
        <taxon>Metazoa</taxon>
        <taxon>Spiralia</taxon>
        <taxon>Lophotrochozoa</taxon>
        <taxon>Mollusca</taxon>
        <taxon>Gastropoda</taxon>
        <taxon>Caenogastropoda</taxon>
        <taxon>Sorbeoconcha</taxon>
        <taxon>Cerithioidea</taxon>
        <taxon>Batillariidae</taxon>
        <taxon>Batillaria</taxon>
    </lineage>
</organism>
<evidence type="ECO:0000313" key="7">
    <source>
        <dbReference type="EMBL" id="KAK7491034.1"/>
    </source>
</evidence>
<evidence type="ECO:0000256" key="2">
    <source>
        <dbReference type="ARBA" id="ARBA00022729"/>
    </source>
</evidence>
<protein>
    <recommendedName>
        <fullName evidence="6">Ig-like domain-containing protein</fullName>
    </recommendedName>
</protein>
<evidence type="ECO:0000313" key="8">
    <source>
        <dbReference type="Proteomes" id="UP001519460"/>
    </source>
</evidence>
<dbReference type="SUPFAM" id="SSF48726">
    <property type="entry name" value="Immunoglobulin"/>
    <property type="match status" value="2"/>
</dbReference>
<dbReference type="PROSITE" id="PS50835">
    <property type="entry name" value="IG_LIKE"/>
    <property type="match status" value="3"/>
</dbReference>
<accession>A0ABD0KVW9</accession>
<evidence type="ECO:0000256" key="5">
    <source>
        <dbReference type="SAM" id="SignalP"/>
    </source>
</evidence>
<dbReference type="GO" id="GO:0016020">
    <property type="term" value="C:membrane"/>
    <property type="evidence" value="ECO:0007669"/>
    <property type="project" value="UniProtKB-SubCell"/>
</dbReference>
<feature type="domain" description="Ig-like" evidence="6">
    <location>
        <begin position="128"/>
        <end position="216"/>
    </location>
</feature>
<dbReference type="SUPFAM" id="SSF49842">
    <property type="entry name" value="TNF-like"/>
    <property type="match status" value="1"/>
</dbReference>
<dbReference type="InterPro" id="IPR015631">
    <property type="entry name" value="CD2/SLAM_rcpt"/>
</dbReference>
<proteinExistence type="predicted"/>
<feature type="chain" id="PRO_5044800465" description="Ig-like domain-containing protein" evidence="5">
    <location>
        <begin position="19"/>
        <end position="715"/>
    </location>
</feature>
<dbReference type="Proteomes" id="UP001519460">
    <property type="component" value="Unassembled WGS sequence"/>
</dbReference>
<keyword evidence="4" id="KW-0325">Glycoprotein</keyword>
<feature type="domain" description="Ig-like" evidence="6">
    <location>
        <begin position="380"/>
        <end position="501"/>
    </location>
</feature>
<feature type="domain" description="Ig-like" evidence="6">
    <location>
        <begin position="507"/>
        <end position="588"/>
    </location>
</feature>
<comment type="caution">
    <text evidence="7">The sequence shown here is derived from an EMBL/GenBank/DDBJ whole genome shotgun (WGS) entry which is preliminary data.</text>
</comment>
<feature type="signal peptide" evidence="5">
    <location>
        <begin position="1"/>
        <end position="18"/>
    </location>
</feature>
<dbReference type="PANTHER" id="PTHR12080:SF48">
    <property type="entry name" value="IMMUNOGLOBULIN SUBTYPE DOMAIN-CONTAINING PROTEIN"/>
    <property type="match status" value="1"/>
</dbReference>
<evidence type="ECO:0000259" key="6">
    <source>
        <dbReference type="PROSITE" id="PS50835"/>
    </source>
</evidence>
<keyword evidence="2 5" id="KW-0732">Signal</keyword>
<dbReference type="Pfam" id="PF00386">
    <property type="entry name" value="C1q"/>
    <property type="match status" value="1"/>
</dbReference>
<dbReference type="InterPro" id="IPR036179">
    <property type="entry name" value="Ig-like_dom_sf"/>
</dbReference>
<evidence type="ECO:0000256" key="3">
    <source>
        <dbReference type="ARBA" id="ARBA00023136"/>
    </source>
</evidence>
<keyword evidence="8" id="KW-1185">Reference proteome</keyword>
<dbReference type="InterPro" id="IPR007110">
    <property type="entry name" value="Ig-like_dom"/>
</dbReference>
<evidence type="ECO:0000256" key="1">
    <source>
        <dbReference type="ARBA" id="ARBA00004370"/>
    </source>
</evidence>
<reference evidence="7 8" key="1">
    <citation type="journal article" date="2023" name="Sci. Data">
        <title>Genome assembly of the Korean intertidal mud-creeper Batillaria attramentaria.</title>
        <authorList>
            <person name="Patra A.K."/>
            <person name="Ho P.T."/>
            <person name="Jun S."/>
            <person name="Lee S.J."/>
            <person name="Kim Y."/>
            <person name="Won Y.J."/>
        </authorList>
    </citation>
    <scope>NUCLEOTIDE SEQUENCE [LARGE SCALE GENOMIC DNA]</scope>
    <source>
        <strain evidence="7">Wonlab-2016</strain>
    </source>
</reference>
<dbReference type="Gene3D" id="2.60.40.10">
    <property type="entry name" value="Immunoglobulins"/>
    <property type="match status" value="2"/>
</dbReference>
<dbReference type="EMBL" id="JACVVK020000120">
    <property type="protein sequence ID" value="KAK7491034.1"/>
    <property type="molecule type" value="Genomic_DNA"/>
</dbReference>
<comment type="subcellular location">
    <subcellularLocation>
        <location evidence="1">Membrane</location>
    </subcellularLocation>
</comment>
<keyword evidence="3" id="KW-0472">Membrane</keyword>
<dbReference type="PANTHER" id="PTHR12080">
    <property type="entry name" value="SIGNALING LYMPHOCYTIC ACTIVATION MOLECULE"/>
    <property type="match status" value="1"/>
</dbReference>
<gene>
    <name evidence="7" type="ORF">BaRGS_00017730</name>
</gene>
<name>A0ABD0KVW9_9CAEN</name>
<dbReference type="InterPro" id="IPR001073">
    <property type="entry name" value="C1q_dom"/>
</dbReference>